<feature type="transmembrane region" description="Helical" evidence="11">
    <location>
        <begin position="315"/>
        <end position="338"/>
    </location>
</feature>
<evidence type="ECO:0000256" key="4">
    <source>
        <dbReference type="ARBA" id="ARBA00022475"/>
    </source>
</evidence>
<dbReference type="GO" id="GO:0034632">
    <property type="term" value="F:retinol transmembrane transporter activity"/>
    <property type="evidence" value="ECO:0007669"/>
    <property type="project" value="InterPro"/>
</dbReference>
<evidence type="ECO:0000313" key="16">
    <source>
        <dbReference type="RefSeq" id="XP_013391220.1"/>
    </source>
</evidence>
<dbReference type="RefSeq" id="XP_013391218.1">
    <property type="nucleotide sequence ID" value="XM_013535764.1"/>
</dbReference>
<dbReference type="GO" id="GO:0071939">
    <property type="term" value="P:vitamin A import into cell"/>
    <property type="evidence" value="ECO:0007669"/>
    <property type="project" value="TreeGrafter"/>
</dbReference>
<accession>A0A1S3I070</accession>
<evidence type="ECO:0000256" key="7">
    <source>
        <dbReference type="ARBA" id="ARBA00022989"/>
    </source>
</evidence>
<dbReference type="GO" id="GO:0016918">
    <property type="term" value="F:retinal binding"/>
    <property type="evidence" value="ECO:0007669"/>
    <property type="project" value="UniProtKB-KW"/>
</dbReference>
<dbReference type="RefSeq" id="XP_013391220.1">
    <property type="nucleotide sequence ID" value="XM_013535766.1"/>
</dbReference>
<evidence type="ECO:0000256" key="10">
    <source>
        <dbReference type="ARBA" id="ARBA00023170"/>
    </source>
</evidence>
<keyword evidence="7 11" id="KW-1133">Transmembrane helix</keyword>
<dbReference type="OrthoDB" id="2376984at2759"/>
<keyword evidence="10 13" id="KW-0675">Receptor</keyword>
<keyword evidence="4" id="KW-1003">Cell membrane</keyword>
<dbReference type="RefSeq" id="XP_013391219.1">
    <property type="nucleotide sequence ID" value="XM_013535765.1"/>
</dbReference>
<dbReference type="STRING" id="7574.A0A1S3I070"/>
<reference evidence="13 14" key="1">
    <citation type="journal article" date="2015" name="Nat. Commun.">
        <title>The Lingula genome provides insights into brachiopod evolution and the origin of phosphate biomineralization.</title>
        <authorList>
            <person name="Luo Y.J."/>
            <person name="Takeuchi T."/>
            <person name="Koyanagi R."/>
            <person name="Yamada L."/>
            <person name="Kanda M."/>
            <person name="Khalturina M."/>
            <person name="Fujie M."/>
            <person name="Yamasaki S.I."/>
            <person name="Endo K."/>
            <person name="Satoh N."/>
        </authorList>
    </citation>
    <scope>NUCLEOTIDE SEQUENCE</scope>
</reference>
<feature type="transmembrane region" description="Helical" evidence="11">
    <location>
        <begin position="427"/>
        <end position="451"/>
    </location>
</feature>
<dbReference type="InterPro" id="IPR026612">
    <property type="entry name" value="STRA6-like"/>
</dbReference>
<dbReference type="Pfam" id="PF14752">
    <property type="entry name" value="RBP_receptor"/>
    <property type="match status" value="1"/>
</dbReference>
<feature type="transmembrane region" description="Helical" evidence="11">
    <location>
        <begin position="396"/>
        <end position="415"/>
    </location>
</feature>
<organism evidence="12 17">
    <name type="scientific">Lingula anatina</name>
    <name type="common">Brachiopod</name>
    <name type="synonym">Lingula unguis</name>
    <dbReference type="NCBI Taxonomy" id="7574"/>
    <lineage>
        <taxon>Eukaryota</taxon>
        <taxon>Metazoa</taxon>
        <taxon>Spiralia</taxon>
        <taxon>Lophotrochozoa</taxon>
        <taxon>Brachiopoda</taxon>
        <taxon>Linguliformea</taxon>
        <taxon>Lingulata</taxon>
        <taxon>Lingulida</taxon>
        <taxon>Linguloidea</taxon>
        <taxon>Lingulidae</taxon>
        <taxon>Lingula</taxon>
    </lineage>
</organism>
<evidence type="ECO:0000256" key="5">
    <source>
        <dbReference type="ARBA" id="ARBA00022692"/>
    </source>
</evidence>
<dbReference type="PANTHER" id="PTHR21444">
    <property type="entry name" value="COILED-COIL DOMAIN-CONTAINING PROTEIN 180"/>
    <property type="match status" value="1"/>
</dbReference>
<dbReference type="GO" id="GO:0038023">
    <property type="term" value="F:signaling receptor activity"/>
    <property type="evidence" value="ECO:0007669"/>
    <property type="project" value="InterPro"/>
</dbReference>
<proteinExistence type="predicted"/>
<keyword evidence="6" id="KW-0845">Vitamin A</keyword>
<keyword evidence="8" id="KW-0683">Retinol-binding</keyword>
<dbReference type="GeneID" id="106159474"/>
<evidence type="ECO:0000256" key="6">
    <source>
        <dbReference type="ARBA" id="ARBA00022893"/>
    </source>
</evidence>
<feature type="transmembrane region" description="Helical" evidence="11">
    <location>
        <begin position="134"/>
        <end position="152"/>
    </location>
</feature>
<evidence type="ECO:0000256" key="9">
    <source>
        <dbReference type="ARBA" id="ARBA00023136"/>
    </source>
</evidence>
<dbReference type="KEGG" id="lak:106159474"/>
<feature type="transmembrane region" description="Helical" evidence="11">
    <location>
        <begin position="20"/>
        <end position="41"/>
    </location>
</feature>
<dbReference type="RefSeq" id="XP_013391221.1">
    <property type="nucleotide sequence ID" value="XM_013535767.1"/>
</dbReference>
<keyword evidence="3" id="KW-0813">Transport</keyword>
<evidence type="ECO:0000313" key="14">
    <source>
        <dbReference type="RefSeq" id="XP_013391218.1"/>
    </source>
</evidence>
<evidence type="ECO:0000256" key="2">
    <source>
        <dbReference type="ARBA" id="ARBA00014411"/>
    </source>
</evidence>
<dbReference type="Proteomes" id="UP000085678">
    <property type="component" value="Unplaced"/>
</dbReference>
<dbReference type="GO" id="GO:0019841">
    <property type="term" value="F:retinol binding"/>
    <property type="evidence" value="ECO:0007669"/>
    <property type="project" value="UniProtKB-KW"/>
</dbReference>
<feature type="transmembrane region" description="Helical" evidence="11">
    <location>
        <begin position="471"/>
        <end position="489"/>
    </location>
</feature>
<feature type="transmembrane region" description="Helical" evidence="11">
    <location>
        <begin position="164"/>
        <end position="187"/>
    </location>
</feature>
<feature type="transmembrane region" description="Helical" evidence="11">
    <location>
        <begin position="104"/>
        <end position="122"/>
    </location>
</feature>
<evidence type="ECO:0000313" key="13">
    <source>
        <dbReference type="RefSeq" id="XP_013391217.1"/>
    </source>
</evidence>
<evidence type="ECO:0000313" key="15">
    <source>
        <dbReference type="RefSeq" id="XP_013391219.1"/>
    </source>
</evidence>
<evidence type="ECO:0000313" key="12">
    <source>
        <dbReference type="Proteomes" id="UP000085678"/>
    </source>
</evidence>
<dbReference type="AlphaFoldDB" id="A0A1S3I070"/>
<keyword evidence="12" id="KW-1185">Reference proteome</keyword>
<evidence type="ECO:0000256" key="11">
    <source>
        <dbReference type="SAM" id="Phobius"/>
    </source>
</evidence>
<evidence type="ECO:0000256" key="3">
    <source>
        <dbReference type="ARBA" id="ARBA00022448"/>
    </source>
</evidence>
<feature type="transmembrane region" description="Helical" evidence="11">
    <location>
        <begin position="269"/>
        <end position="295"/>
    </location>
</feature>
<dbReference type="GO" id="GO:0005886">
    <property type="term" value="C:plasma membrane"/>
    <property type="evidence" value="ECO:0007669"/>
    <property type="project" value="UniProtKB-SubCell"/>
</dbReference>
<dbReference type="PANTHER" id="PTHR21444:SF16">
    <property type="entry name" value="RECEPTOR FOR RETINOL UPTAKE STRA6"/>
    <property type="match status" value="1"/>
</dbReference>
<name>A0A1S3I070_LINAN</name>
<protein>
    <recommendedName>
        <fullName evidence="2">Receptor for retinol uptake STRA6</fullName>
    </recommendedName>
</protein>
<gene>
    <name evidence="13 14 15 16 17" type="primary">LOC106159474</name>
</gene>
<evidence type="ECO:0000256" key="8">
    <source>
        <dbReference type="ARBA" id="ARBA00023072"/>
    </source>
</evidence>
<evidence type="ECO:0000313" key="17">
    <source>
        <dbReference type="RefSeq" id="XP_013391221.1"/>
    </source>
</evidence>
<reference evidence="13 14" key="2">
    <citation type="submission" date="2025-04" db="UniProtKB">
        <authorList>
            <consortium name="RefSeq"/>
        </authorList>
    </citation>
    <scope>IDENTIFICATION</scope>
</reference>
<evidence type="ECO:0000256" key="1">
    <source>
        <dbReference type="ARBA" id="ARBA00004651"/>
    </source>
</evidence>
<dbReference type="RefSeq" id="XP_013391217.1">
    <property type="nucleotide sequence ID" value="XM_013535763.1"/>
</dbReference>
<keyword evidence="5 11" id="KW-0812">Transmembrane</keyword>
<comment type="subcellular location">
    <subcellularLocation>
        <location evidence="1">Cell membrane</location>
        <topology evidence="1">Multi-pass membrane protein</topology>
    </subcellularLocation>
</comment>
<sequence length="649" mass="73264">MADNTSNGTIYGCPAETAEFYITFQMYLLICSAVILIIFSFTTKRTNLCTGLFQGRPGLITPMNYLESPKNRWAYTAAYGVLTIAVLNMILTGGNTNSVPEPSYIIQLKTILLVLLYGLLYYPVLAAVTVNSILSYTIGWLHLCLIFGVQVAETVDCALSQQGLAVLMGMYIPSYACVLFLLINFPVQTYRLIRYRRSKTSLLENGEFFLKHNYEAKHVCKLFNKNKKQVCPESPVATDKLQKLRCRLKSLWAKLVYQRVEGYVYSTRIVTTFTVAVIVIYAVAVLIYGVFLPIIDGLVYNAVQRNKGQFDSGELILYKVFRVCFIVSIGIAFLYNLLSIAFMLDQYRKDHLDLQKGIHTRVPPMTQSGNIFWMMNFINYAGYQVAYLLWGFFIQSVVILIIVSVISLLITILAIGHELEAVLKWTIGHFGPSILILLVLYLIHFLLSWLVFLQDKGANLAANNRRLLFNFVYFMFIYNILIGAFSALLRVGKGIVFGVLYIGRLDSSNLPRSVNLLFDPGYRAYVGMLHVENAHRHPVMLTFINLLVIEAEIRKRMLAVETCEENMASSTSSTLVDAEEGTVLPRSCSFVGGERRQRARRKWAVLFTVLNNPSLAKHRKTQLQKSQVDALDLNEDNKGLGMSSVAICT</sequence>
<keyword evidence="9 11" id="KW-0472">Membrane</keyword>
<feature type="transmembrane region" description="Helical" evidence="11">
    <location>
        <begin position="73"/>
        <end position="92"/>
    </location>
</feature>